<dbReference type="PANTHER" id="PTHR12436">
    <property type="entry name" value="80 KDA MCM3-ASSOCIATED PROTEIN"/>
    <property type="match status" value="1"/>
</dbReference>
<feature type="region of interest" description="Disordered" evidence="2">
    <location>
        <begin position="1"/>
        <end position="23"/>
    </location>
</feature>
<feature type="region of interest" description="Disordered" evidence="2">
    <location>
        <begin position="254"/>
        <end position="283"/>
    </location>
</feature>
<feature type="compositionally biased region" description="Low complexity" evidence="2">
    <location>
        <begin position="274"/>
        <end position="283"/>
    </location>
</feature>
<organism evidence="4 5">
    <name type="scientific">Bursaphelenchus okinawaensis</name>
    <dbReference type="NCBI Taxonomy" id="465554"/>
    <lineage>
        <taxon>Eukaryota</taxon>
        <taxon>Metazoa</taxon>
        <taxon>Ecdysozoa</taxon>
        <taxon>Nematoda</taxon>
        <taxon>Chromadorea</taxon>
        <taxon>Rhabditida</taxon>
        <taxon>Tylenchina</taxon>
        <taxon>Tylenchomorpha</taxon>
        <taxon>Aphelenchoidea</taxon>
        <taxon>Aphelenchoididae</taxon>
        <taxon>Bursaphelenchus</taxon>
    </lineage>
</organism>
<evidence type="ECO:0000256" key="2">
    <source>
        <dbReference type="SAM" id="MobiDB-lite"/>
    </source>
</evidence>
<accession>A0A811KCK5</accession>
<dbReference type="EMBL" id="CAJFDH010000003">
    <property type="protein sequence ID" value="CAD5213515.1"/>
    <property type="molecule type" value="Genomic_DNA"/>
</dbReference>
<sequence>MSDFDLSSIPIPPSSQPQNPSNPFWAKAQEQLAQITTPPSQPVHHYQAVHDPVYQSLIHQQQRGFGPPPNIVRARLSQAYQTGFVRPSGNSAMMYPNFRPAGGSAPVNRMAFRPQFPTQVPVVTVKSDQGTFVYSEFFCRMIPISVKEYCDRAIAAAPNEEKQVKYYLKERISPMLDSGMATRINWNAEKLPHEVKFQLNMQWTPSQAVKPTASSNSAPISIDLGSRKRAMESGLPKFTPLNFDKNVFDKYDAEHASTSKKSKKSEKKERKRQQQQAATAAVQVSAKLSYGPSKYQTIDEEDDKKKLARAQRFSSTSAQSANIRVRSENQPVLGQRGFSVQRKQNGRINLNSLVEKCSLKRRRRIVGTCTTLEKPYFRLTTEADPAQVRPYHILRRALDHVLRVYRDKKNDYHYANDQLKSIRQDILTQDIRNEFAIDVYEQHALLAIKHKDREEFNQAQNQLKVLYENIQSAVNRWKFTAYRLIYYAYVESELDAIELMQKHKEAFKKSKEMKMAKDVYMAYATRNYTIFFKLHGQVDTVIKQLMDFFVERERNRYMQAIIASFRPTLSLPQLAGMLSIDERTELPDYLKTIGVEIDQINGQKVVDLRRYSNLKVPNS</sequence>
<dbReference type="Gene3D" id="1.25.40.990">
    <property type="match status" value="1"/>
</dbReference>
<dbReference type="GO" id="GO:0005634">
    <property type="term" value="C:nucleus"/>
    <property type="evidence" value="ECO:0007669"/>
    <property type="project" value="TreeGrafter"/>
</dbReference>
<dbReference type="InterPro" id="IPR005062">
    <property type="entry name" value="SAC3/GANP/THP3_conserved"/>
</dbReference>
<evidence type="ECO:0000256" key="1">
    <source>
        <dbReference type="SAM" id="Coils"/>
    </source>
</evidence>
<evidence type="ECO:0000259" key="3">
    <source>
        <dbReference type="Pfam" id="PF03399"/>
    </source>
</evidence>
<feature type="domain" description="SAC3/GANP/THP3 conserved" evidence="3">
    <location>
        <begin position="381"/>
        <end position="598"/>
    </location>
</feature>
<feature type="compositionally biased region" description="Polar residues" evidence="2">
    <location>
        <begin position="312"/>
        <end position="324"/>
    </location>
</feature>
<feature type="region of interest" description="Disordered" evidence="2">
    <location>
        <begin position="298"/>
        <end position="324"/>
    </location>
</feature>
<dbReference type="EMBL" id="CAJFCW020000003">
    <property type="protein sequence ID" value="CAG9101024.1"/>
    <property type="molecule type" value="Genomic_DNA"/>
</dbReference>
<gene>
    <name evidence="4" type="ORF">BOKJ2_LOCUS5131</name>
</gene>
<evidence type="ECO:0000313" key="5">
    <source>
        <dbReference type="Proteomes" id="UP000614601"/>
    </source>
</evidence>
<dbReference type="OrthoDB" id="199574at2759"/>
<dbReference type="Proteomes" id="UP000614601">
    <property type="component" value="Unassembled WGS sequence"/>
</dbReference>
<keyword evidence="5" id="KW-1185">Reference proteome</keyword>
<dbReference type="Proteomes" id="UP000783686">
    <property type="component" value="Unassembled WGS sequence"/>
</dbReference>
<name>A0A811KCK5_9BILA</name>
<proteinExistence type="predicted"/>
<dbReference type="InterPro" id="IPR045107">
    <property type="entry name" value="SAC3/GANP/THP3"/>
</dbReference>
<dbReference type="Pfam" id="PF03399">
    <property type="entry name" value="SAC3_GANP"/>
    <property type="match status" value="1"/>
</dbReference>
<evidence type="ECO:0000313" key="4">
    <source>
        <dbReference type="EMBL" id="CAD5213515.1"/>
    </source>
</evidence>
<reference evidence="4" key="1">
    <citation type="submission" date="2020-09" db="EMBL/GenBank/DDBJ databases">
        <authorList>
            <person name="Kikuchi T."/>
        </authorList>
    </citation>
    <scope>NUCLEOTIDE SEQUENCE</scope>
    <source>
        <strain evidence="4">SH1</strain>
    </source>
</reference>
<keyword evidence="1" id="KW-0175">Coiled coil</keyword>
<dbReference type="PANTHER" id="PTHR12436:SF4">
    <property type="entry name" value="LEUKOCYTE RECEPTOR CLUSTER MEMBER 8"/>
    <property type="match status" value="1"/>
</dbReference>
<feature type="compositionally biased region" description="Basic residues" evidence="2">
    <location>
        <begin position="258"/>
        <end position="273"/>
    </location>
</feature>
<feature type="coiled-coil region" evidence="1">
    <location>
        <begin position="449"/>
        <end position="476"/>
    </location>
</feature>
<comment type="caution">
    <text evidence="4">The sequence shown here is derived from an EMBL/GenBank/DDBJ whole genome shotgun (WGS) entry which is preliminary data.</text>
</comment>
<protein>
    <recommendedName>
        <fullName evidence="3">SAC3/GANP/THP3 conserved domain-containing protein</fullName>
    </recommendedName>
</protein>
<dbReference type="AlphaFoldDB" id="A0A811KCK5"/>